<evidence type="ECO:0000256" key="1">
    <source>
        <dbReference type="SAM" id="MobiDB-lite"/>
    </source>
</evidence>
<proteinExistence type="predicted"/>
<accession>A0A4S8KP48</accession>
<evidence type="ECO:0000313" key="2">
    <source>
        <dbReference type="EMBL" id="THU77068.1"/>
    </source>
</evidence>
<gene>
    <name evidence="2" type="ORF">K435DRAFT_878317</name>
</gene>
<sequence length="253" mass="28358">MSTSNISDFRGCSPKYDASVPPVSRTNQKFQFYLIREGVSAGIYKDYQLASSLARSSGQKEPKGFNNETEVIQTWQYYCRKTHKHSDSELLPFRNPFGSSQTDEEAYEETIDMSSRMNLSGASTPASSVRSSTKKGNQKFTQAEMIAYGAPFPHTPQPSPSKRTTAASNVRPRSKSPIKVPNPIFEDSAFDRSSASEQRTTYYVVRFQGGADFYSSNSAAFQAYDKLMKKGLQPEMRKTQDLSLAEEFADEFL</sequence>
<reference evidence="2 3" key="1">
    <citation type="journal article" date="2019" name="Nat. Ecol. Evol.">
        <title>Megaphylogeny resolves global patterns of mushroom evolution.</title>
        <authorList>
            <person name="Varga T."/>
            <person name="Krizsan K."/>
            <person name="Foldi C."/>
            <person name="Dima B."/>
            <person name="Sanchez-Garcia M."/>
            <person name="Sanchez-Ramirez S."/>
            <person name="Szollosi G.J."/>
            <person name="Szarkandi J.G."/>
            <person name="Papp V."/>
            <person name="Albert L."/>
            <person name="Andreopoulos W."/>
            <person name="Angelini C."/>
            <person name="Antonin V."/>
            <person name="Barry K.W."/>
            <person name="Bougher N.L."/>
            <person name="Buchanan P."/>
            <person name="Buyck B."/>
            <person name="Bense V."/>
            <person name="Catcheside P."/>
            <person name="Chovatia M."/>
            <person name="Cooper J."/>
            <person name="Damon W."/>
            <person name="Desjardin D."/>
            <person name="Finy P."/>
            <person name="Geml J."/>
            <person name="Haridas S."/>
            <person name="Hughes K."/>
            <person name="Justo A."/>
            <person name="Karasinski D."/>
            <person name="Kautmanova I."/>
            <person name="Kiss B."/>
            <person name="Kocsube S."/>
            <person name="Kotiranta H."/>
            <person name="LaButti K.M."/>
            <person name="Lechner B.E."/>
            <person name="Liimatainen K."/>
            <person name="Lipzen A."/>
            <person name="Lukacs Z."/>
            <person name="Mihaltcheva S."/>
            <person name="Morgado L.N."/>
            <person name="Niskanen T."/>
            <person name="Noordeloos M.E."/>
            <person name="Ohm R.A."/>
            <person name="Ortiz-Santana B."/>
            <person name="Ovrebo C."/>
            <person name="Racz N."/>
            <person name="Riley R."/>
            <person name="Savchenko A."/>
            <person name="Shiryaev A."/>
            <person name="Soop K."/>
            <person name="Spirin V."/>
            <person name="Szebenyi C."/>
            <person name="Tomsovsky M."/>
            <person name="Tulloss R.E."/>
            <person name="Uehling J."/>
            <person name="Grigoriev I.V."/>
            <person name="Vagvolgyi C."/>
            <person name="Papp T."/>
            <person name="Martin F.M."/>
            <person name="Miettinen O."/>
            <person name="Hibbett D.S."/>
            <person name="Nagy L.G."/>
        </authorList>
    </citation>
    <scope>NUCLEOTIDE SEQUENCE [LARGE SCALE GENOMIC DNA]</scope>
    <source>
        <strain evidence="2 3">CBS 962.96</strain>
    </source>
</reference>
<feature type="region of interest" description="Disordered" evidence="1">
    <location>
        <begin position="149"/>
        <end position="183"/>
    </location>
</feature>
<evidence type="ECO:0000313" key="3">
    <source>
        <dbReference type="Proteomes" id="UP000297245"/>
    </source>
</evidence>
<feature type="compositionally biased region" description="Polar residues" evidence="1">
    <location>
        <begin position="117"/>
        <end position="131"/>
    </location>
</feature>
<dbReference type="EMBL" id="ML180571">
    <property type="protein sequence ID" value="THU77068.1"/>
    <property type="molecule type" value="Genomic_DNA"/>
</dbReference>
<feature type="region of interest" description="Disordered" evidence="1">
    <location>
        <begin position="1"/>
        <end position="20"/>
    </location>
</feature>
<dbReference type="AlphaFoldDB" id="A0A4S8KP48"/>
<organism evidence="2 3">
    <name type="scientific">Dendrothele bispora (strain CBS 962.96)</name>
    <dbReference type="NCBI Taxonomy" id="1314807"/>
    <lineage>
        <taxon>Eukaryota</taxon>
        <taxon>Fungi</taxon>
        <taxon>Dikarya</taxon>
        <taxon>Basidiomycota</taxon>
        <taxon>Agaricomycotina</taxon>
        <taxon>Agaricomycetes</taxon>
        <taxon>Agaricomycetidae</taxon>
        <taxon>Agaricales</taxon>
        <taxon>Agaricales incertae sedis</taxon>
        <taxon>Dendrothele</taxon>
    </lineage>
</organism>
<dbReference type="Proteomes" id="UP000297245">
    <property type="component" value="Unassembled WGS sequence"/>
</dbReference>
<keyword evidence="3" id="KW-1185">Reference proteome</keyword>
<name>A0A4S8KP48_DENBC</name>
<feature type="region of interest" description="Disordered" evidence="1">
    <location>
        <begin position="117"/>
        <end position="137"/>
    </location>
</feature>
<protein>
    <submittedName>
        <fullName evidence="2">Uncharacterized protein</fullName>
    </submittedName>
</protein>